<dbReference type="GO" id="GO:0071949">
    <property type="term" value="F:FAD binding"/>
    <property type="evidence" value="ECO:0007669"/>
    <property type="project" value="InterPro"/>
</dbReference>
<dbReference type="InterPro" id="IPR053212">
    <property type="entry name" value="DHP_3-monooxygenase"/>
</dbReference>
<sequence length="411" mass="45133">MEGTKDVIIIGGSLSGLMHAIVLKSLGHNVRILERSSPELLRSQAAGLGTGGELQQLIDEYVKPESPYCTTLGAIEWINKDGEIVGQFGPSRPFYLSTWSIVYRLCKSALLQPAPGSSAKPAIYETGQLVKSVHPSGSKINVEYLDTVSQQHHALEADLVIAADGGNSTIRRSLHPEVAPQYSGYVTWRGAVTESEVSEATRKVLHGRTIMTRMEAGYIMSYYVPAENGSLSPGDCQYIWVWYQMLPEGEEFNSNLTDADSRQHTTTIPRGRMREEIWAKMRARGRKHLSSPFVDLLEHTHDPFLSAIRDCKSPKAVFHDGKLLLVGDAFSLFRPHAGAATSQAARQALSLVKVLKGDMSLEAWETEAIDHAQRIHAFTNAMGSYCFTGVVPPILAALLPTANEAMEQTKD</sequence>
<dbReference type="AlphaFoldDB" id="A0A6A5YER9"/>
<dbReference type="PRINTS" id="PR00420">
    <property type="entry name" value="RNGMNOXGNASE"/>
</dbReference>
<dbReference type="Gene3D" id="3.30.9.60">
    <property type="match status" value="1"/>
</dbReference>
<dbReference type="Proteomes" id="UP000799770">
    <property type="component" value="Unassembled WGS sequence"/>
</dbReference>
<evidence type="ECO:0000259" key="4">
    <source>
        <dbReference type="Pfam" id="PF01494"/>
    </source>
</evidence>
<dbReference type="EMBL" id="ML977376">
    <property type="protein sequence ID" value="KAF2105616.1"/>
    <property type="molecule type" value="Genomic_DNA"/>
</dbReference>
<evidence type="ECO:0000313" key="7">
    <source>
        <dbReference type="Proteomes" id="UP000799770"/>
    </source>
</evidence>
<dbReference type="OrthoDB" id="16820at2759"/>
<proteinExistence type="predicted"/>
<dbReference type="InterPro" id="IPR036188">
    <property type="entry name" value="FAD/NAD-bd_sf"/>
</dbReference>
<keyword evidence="1" id="KW-0285">Flavoprotein</keyword>
<gene>
    <name evidence="6" type="ORF">BDV96DRAFT_694739</name>
</gene>
<dbReference type="InterPro" id="IPR054707">
    <property type="entry name" value="DhpH_subs-bd"/>
</dbReference>
<evidence type="ECO:0000256" key="3">
    <source>
        <dbReference type="ARBA" id="ARBA00023002"/>
    </source>
</evidence>
<evidence type="ECO:0000256" key="1">
    <source>
        <dbReference type="ARBA" id="ARBA00022630"/>
    </source>
</evidence>
<keyword evidence="7" id="KW-1185">Reference proteome</keyword>
<reference evidence="6" key="1">
    <citation type="journal article" date="2020" name="Stud. Mycol.">
        <title>101 Dothideomycetes genomes: a test case for predicting lifestyles and emergence of pathogens.</title>
        <authorList>
            <person name="Haridas S."/>
            <person name="Albert R."/>
            <person name="Binder M."/>
            <person name="Bloem J."/>
            <person name="Labutti K."/>
            <person name="Salamov A."/>
            <person name="Andreopoulos B."/>
            <person name="Baker S."/>
            <person name="Barry K."/>
            <person name="Bills G."/>
            <person name="Bluhm B."/>
            <person name="Cannon C."/>
            <person name="Castanera R."/>
            <person name="Culley D."/>
            <person name="Daum C."/>
            <person name="Ezra D."/>
            <person name="Gonzalez J."/>
            <person name="Henrissat B."/>
            <person name="Kuo A."/>
            <person name="Liang C."/>
            <person name="Lipzen A."/>
            <person name="Lutzoni F."/>
            <person name="Magnuson J."/>
            <person name="Mondo S."/>
            <person name="Nolan M."/>
            <person name="Ohm R."/>
            <person name="Pangilinan J."/>
            <person name="Park H.-J."/>
            <person name="Ramirez L."/>
            <person name="Alfaro M."/>
            <person name="Sun H."/>
            <person name="Tritt A."/>
            <person name="Yoshinaga Y."/>
            <person name="Zwiers L.-H."/>
            <person name="Turgeon B."/>
            <person name="Goodwin S."/>
            <person name="Spatafora J."/>
            <person name="Crous P."/>
            <person name="Grigoriev I."/>
        </authorList>
    </citation>
    <scope>NUCLEOTIDE SEQUENCE</scope>
    <source>
        <strain evidence="6">CBS 627.86</strain>
    </source>
</reference>
<dbReference type="InterPro" id="IPR002938">
    <property type="entry name" value="FAD-bd"/>
</dbReference>
<name>A0A6A5YER9_9PLEO</name>
<dbReference type="Pfam" id="PF22607">
    <property type="entry name" value="FAD_binding-like"/>
    <property type="match status" value="1"/>
</dbReference>
<dbReference type="Gene3D" id="3.50.50.60">
    <property type="entry name" value="FAD/NAD(P)-binding domain"/>
    <property type="match status" value="1"/>
</dbReference>
<feature type="domain" description="FAD-binding" evidence="4">
    <location>
        <begin position="6"/>
        <end position="48"/>
    </location>
</feature>
<feature type="domain" description="2,6-dihydroxypyridine 3-monooxygenase substrate binding" evidence="5">
    <location>
        <begin position="182"/>
        <end position="310"/>
    </location>
</feature>
<accession>A0A6A5YER9</accession>
<dbReference type="PANTHER" id="PTHR47469:SF2">
    <property type="entry name" value="OS06G0597600 PROTEIN"/>
    <property type="match status" value="1"/>
</dbReference>
<organism evidence="6 7">
    <name type="scientific">Lophiotrema nucula</name>
    <dbReference type="NCBI Taxonomy" id="690887"/>
    <lineage>
        <taxon>Eukaryota</taxon>
        <taxon>Fungi</taxon>
        <taxon>Dikarya</taxon>
        <taxon>Ascomycota</taxon>
        <taxon>Pezizomycotina</taxon>
        <taxon>Dothideomycetes</taxon>
        <taxon>Pleosporomycetidae</taxon>
        <taxon>Pleosporales</taxon>
        <taxon>Lophiotremataceae</taxon>
        <taxon>Lophiotrema</taxon>
    </lineage>
</organism>
<dbReference type="PANTHER" id="PTHR47469">
    <property type="entry name" value="MONOOXYGENASE-LIKE"/>
    <property type="match status" value="1"/>
</dbReference>
<dbReference type="Pfam" id="PF01494">
    <property type="entry name" value="FAD_binding_3"/>
    <property type="match status" value="1"/>
</dbReference>
<evidence type="ECO:0000256" key="2">
    <source>
        <dbReference type="ARBA" id="ARBA00022827"/>
    </source>
</evidence>
<keyword evidence="2" id="KW-0274">FAD</keyword>
<keyword evidence="3" id="KW-0560">Oxidoreductase</keyword>
<dbReference type="SUPFAM" id="SSF51905">
    <property type="entry name" value="FAD/NAD(P)-binding domain"/>
    <property type="match status" value="1"/>
</dbReference>
<evidence type="ECO:0008006" key="8">
    <source>
        <dbReference type="Google" id="ProtNLM"/>
    </source>
</evidence>
<evidence type="ECO:0000313" key="6">
    <source>
        <dbReference type="EMBL" id="KAF2105616.1"/>
    </source>
</evidence>
<evidence type="ECO:0000259" key="5">
    <source>
        <dbReference type="Pfam" id="PF22607"/>
    </source>
</evidence>
<dbReference type="GO" id="GO:0016491">
    <property type="term" value="F:oxidoreductase activity"/>
    <property type="evidence" value="ECO:0007669"/>
    <property type="project" value="UniProtKB-KW"/>
</dbReference>
<protein>
    <recommendedName>
        <fullName evidence="8">FAD-binding domain-containing protein</fullName>
    </recommendedName>
</protein>
<dbReference type="SUPFAM" id="SSF54373">
    <property type="entry name" value="FAD-linked reductases, C-terminal domain"/>
    <property type="match status" value="1"/>
</dbReference>